<feature type="region of interest" description="Disordered" evidence="1">
    <location>
        <begin position="75"/>
        <end position="163"/>
    </location>
</feature>
<feature type="region of interest" description="Disordered" evidence="1">
    <location>
        <begin position="24"/>
        <end position="48"/>
    </location>
</feature>
<dbReference type="AlphaFoldDB" id="A0A2W1BYK1"/>
<feature type="compositionally biased region" description="Polar residues" evidence="1">
    <location>
        <begin position="86"/>
        <end position="98"/>
    </location>
</feature>
<evidence type="ECO:0000256" key="1">
    <source>
        <dbReference type="SAM" id="MobiDB-lite"/>
    </source>
</evidence>
<dbReference type="EMBL" id="KZ149917">
    <property type="protein sequence ID" value="PZC77900.1"/>
    <property type="molecule type" value="Genomic_DNA"/>
</dbReference>
<feature type="compositionally biased region" description="Polar residues" evidence="1">
    <location>
        <begin position="129"/>
        <end position="140"/>
    </location>
</feature>
<organism evidence="2 3">
    <name type="scientific">Helicoverpa armigera</name>
    <name type="common">Cotton bollworm</name>
    <name type="synonym">Heliothis armigera</name>
    <dbReference type="NCBI Taxonomy" id="29058"/>
    <lineage>
        <taxon>Eukaryota</taxon>
        <taxon>Metazoa</taxon>
        <taxon>Ecdysozoa</taxon>
        <taxon>Arthropoda</taxon>
        <taxon>Hexapoda</taxon>
        <taxon>Insecta</taxon>
        <taxon>Pterygota</taxon>
        <taxon>Neoptera</taxon>
        <taxon>Endopterygota</taxon>
        <taxon>Lepidoptera</taxon>
        <taxon>Glossata</taxon>
        <taxon>Ditrysia</taxon>
        <taxon>Noctuoidea</taxon>
        <taxon>Noctuidae</taxon>
        <taxon>Heliothinae</taxon>
        <taxon>Helicoverpa</taxon>
    </lineage>
</organism>
<gene>
    <name evidence="2" type="primary">HaOG202781</name>
    <name evidence="2" type="ORF">B5X24_HaOG202781</name>
</gene>
<proteinExistence type="predicted"/>
<feature type="compositionally biased region" description="Polar residues" evidence="1">
    <location>
        <begin position="31"/>
        <end position="40"/>
    </location>
</feature>
<evidence type="ECO:0000313" key="2">
    <source>
        <dbReference type="EMBL" id="PZC77900.1"/>
    </source>
</evidence>
<feature type="compositionally biased region" description="Basic and acidic residues" evidence="1">
    <location>
        <begin position="116"/>
        <end position="127"/>
    </location>
</feature>
<reference evidence="2 3" key="1">
    <citation type="journal article" date="2017" name="BMC Biol.">
        <title>Genomic innovations, transcriptional plasticity and gene loss underlying the evolution and divergence of two highly polyphagous and invasive Helicoverpa pest species.</title>
        <authorList>
            <person name="Pearce S.L."/>
            <person name="Clarke D.F."/>
            <person name="East P.D."/>
            <person name="Elfekih S."/>
            <person name="Gordon K.H."/>
            <person name="Jermiin L.S."/>
            <person name="McGaughran A."/>
            <person name="Oakeshott J.G."/>
            <person name="Papanikolaou A."/>
            <person name="Perera O.P."/>
            <person name="Rane R.V."/>
            <person name="Richards S."/>
            <person name="Tay W.T."/>
            <person name="Walsh T.K."/>
            <person name="Anderson A."/>
            <person name="Anderson C.J."/>
            <person name="Asgari S."/>
            <person name="Board P.G."/>
            <person name="Bretschneider A."/>
            <person name="Campbell P.M."/>
            <person name="Chertemps T."/>
            <person name="Christeller J.T."/>
            <person name="Coppin C.W."/>
            <person name="Downes S.J."/>
            <person name="Duan G."/>
            <person name="Farnsworth C.A."/>
            <person name="Good R.T."/>
            <person name="Han L.B."/>
            <person name="Han Y.C."/>
            <person name="Hatje K."/>
            <person name="Horne I."/>
            <person name="Huang Y.P."/>
            <person name="Hughes D.S."/>
            <person name="Jacquin-Joly E."/>
            <person name="James W."/>
            <person name="Jhangiani S."/>
            <person name="Kollmar M."/>
            <person name="Kuwar S.S."/>
            <person name="Li S."/>
            <person name="Liu N.Y."/>
            <person name="Maibeche M.T."/>
            <person name="Miller J.R."/>
            <person name="Montagne N."/>
            <person name="Perry T."/>
            <person name="Qu J."/>
            <person name="Song S.V."/>
            <person name="Sutton G.G."/>
            <person name="Vogel H."/>
            <person name="Walenz B.P."/>
            <person name="Xu W."/>
            <person name="Zhang H.J."/>
            <person name="Zou Z."/>
            <person name="Batterham P."/>
            <person name="Edwards O.R."/>
            <person name="Feyereisen R."/>
            <person name="Gibbs R.A."/>
            <person name="Heckel D.G."/>
            <person name="McGrath A."/>
            <person name="Robin C."/>
            <person name="Scherer S.E."/>
            <person name="Worley K.C."/>
            <person name="Wu Y.D."/>
        </authorList>
    </citation>
    <scope>NUCLEOTIDE SEQUENCE [LARGE SCALE GENOMIC DNA]</scope>
    <source>
        <strain evidence="2">Harm_GR_Male_#8</strain>
        <tissue evidence="2">Whole organism</tissue>
    </source>
</reference>
<name>A0A2W1BYK1_HELAM</name>
<evidence type="ECO:0000313" key="3">
    <source>
        <dbReference type="Proteomes" id="UP000249218"/>
    </source>
</evidence>
<accession>A0A2W1BYK1</accession>
<protein>
    <submittedName>
        <fullName evidence="2">Uncharacterized protein</fullName>
    </submittedName>
</protein>
<dbReference type="OrthoDB" id="7402074at2759"/>
<sequence length="312" mass="35603">MLKIDNTAAKSNTAKCASAVKTALRKRGDQSLPSMSQSKNLGLLKRDKKYSPDIKTGINFKKAFNVERVGIKKSGPVKKTKPVKSNILSKLNLSQTDNELNRHQVKKTPKRSQGKLSDDKLNKEKPKQGKSNSGSRTSLEIKNKGQRKCPGKLTDKTKSSPSHLRNLERRISTKIWQILSRDSFLLDYDKFNSQIQASDSETKRYIISVIKKCNNKEFKKCNIPMEPEPSIESISSSKDNRKKAMKRRVRRHLWQLAKTSIRHSAHWTQFLAENNIILDNINIDKIDLSLIDVDALGIENKLLKRTITWLLK</sequence>
<keyword evidence="3" id="KW-1185">Reference proteome</keyword>
<feature type="compositionally biased region" description="Basic residues" evidence="1">
    <location>
        <begin position="103"/>
        <end position="113"/>
    </location>
</feature>
<dbReference type="Proteomes" id="UP000249218">
    <property type="component" value="Unassembled WGS sequence"/>
</dbReference>